<dbReference type="GeneTree" id="ENSGT00390000007335"/>
<keyword evidence="2" id="KW-0378">Hydrolase</keyword>
<keyword evidence="4" id="KW-1185">Reference proteome</keyword>
<reference evidence="3" key="4">
    <citation type="submission" date="2025-08" db="UniProtKB">
        <authorList>
            <consortium name="Ensembl"/>
        </authorList>
    </citation>
    <scope>IDENTIFICATION</scope>
</reference>
<dbReference type="PANTHER" id="PTHR23422:SF11">
    <property type="entry name" value="DIPEPTIDYL PEPTIDASE 3"/>
    <property type="match status" value="1"/>
</dbReference>
<proteinExistence type="predicted"/>
<protein>
    <submittedName>
        <fullName evidence="3">Uncharacterized protein</fullName>
    </submittedName>
</protein>
<evidence type="ECO:0000256" key="2">
    <source>
        <dbReference type="ARBA" id="ARBA00022801"/>
    </source>
</evidence>
<reference evidence="3" key="5">
    <citation type="submission" date="2025-09" db="UniProtKB">
        <authorList>
            <consortium name="Ensembl"/>
        </authorList>
    </citation>
    <scope>IDENTIFICATION</scope>
</reference>
<dbReference type="Proteomes" id="UP000314986">
    <property type="component" value="Unassembled WGS sequence"/>
</dbReference>
<evidence type="ECO:0000256" key="1">
    <source>
        <dbReference type="ARBA" id="ARBA00022723"/>
    </source>
</evidence>
<reference evidence="4" key="1">
    <citation type="journal article" date="2006" name="Science">
        <title>Ancient noncoding elements conserved in the human genome.</title>
        <authorList>
            <person name="Venkatesh B."/>
            <person name="Kirkness E.F."/>
            <person name="Loh Y.H."/>
            <person name="Halpern A.L."/>
            <person name="Lee A.P."/>
            <person name="Johnson J."/>
            <person name="Dandona N."/>
            <person name="Viswanathan L.D."/>
            <person name="Tay A."/>
            <person name="Venter J.C."/>
            <person name="Strausberg R.L."/>
            <person name="Brenner S."/>
        </authorList>
    </citation>
    <scope>NUCLEOTIDE SEQUENCE [LARGE SCALE GENOMIC DNA]</scope>
</reference>
<dbReference type="InterPro" id="IPR039461">
    <property type="entry name" value="Peptidase_M49"/>
</dbReference>
<dbReference type="PANTHER" id="PTHR23422">
    <property type="entry name" value="DIPEPTIDYL PEPTIDASE III-RELATED"/>
    <property type="match status" value="1"/>
</dbReference>
<name>A0A4W3GJG8_CALMI</name>
<dbReference type="STRING" id="7868.ENSCMIP00000003516"/>
<dbReference type="GO" id="GO:0005737">
    <property type="term" value="C:cytoplasm"/>
    <property type="evidence" value="ECO:0007669"/>
    <property type="project" value="TreeGrafter"/>
</dbReference>
<dbReference type="Ensembl" id="ENSCMIT00000003655.1">
    <property type="protein sequence ID" value="ENSCMIP00000003516.1"/>
    <property type="gene ID" value="ENSCMIG00000002128.1"/>
</dbReference>
<evidence type="ECO:0000313" key="3">
    <source>
        <dbReference type="Ensembl" id="ENSCMIP00000003516.1"/>
    </source>
</evidence>
<accession>A0A4W3GJG8</accession>
<dbReference type="InParanoid" id="A0A4W3GJG8"/>
<dbReference type="AlphaFoldDB" id="A0A4W3GJG8"/>
<sequence length="86" mass="9997">VSAQIKSWYKHGETWDSKFCTIASTYEECRAECVGLYLCLDHSVLRIFGHEGKDAEDVMYVNWLNMVRAGVLGLEFYTPQSKTWRQ</sequence>
<reference evidence="4" key="3">
    <citation type="journal article" date="2014" name="Nature">
        <title>Elephant shark genome provides unique insights into gnathostome evolution.</title>
        <authorList>
            <consortium name="International Elephant Shark Genome Sequencing Consortium"/>
            <person name="Venkatesh B."/>
            <person name="Lee A.P."/>
            <person name="Ravi V."/>
            <person name="Maurya A.K."/>
            <person name="Lian M.M."/>
            <person name="Swann J.B."/>
            <person name="Ohta Y."/>
            <person name="Flajnik M.F."/>
            <person name="Sutoh Y."/>
            <person name="Kasahara M."/>
            <person name="Hoon S."/>
            <person name="Gangu V."/>
            <person name="Roy S.W."/>
            <person name="Irimia M."/>
            <person name="Korzh V."/>
            <person name="Kondrychyn I."/>
            <person name="Lim Z.W."/>
            <person name="Tay B.H."/>
            <person name="Tohari S."/>
            <person name="Kong K.W."/>
            <person name="Ho S."/>
            <person name="Lorente-Galdos B."/>
            <person name="Quilez J."/>
            <person name="Marques-Bonet T."/>
            <person name="Raney B.J."/>
            <person name="Ingham P.W."/>
            <person name="Tay A."/>
            <person name="Hillier L.W."/>
            <person name="Minx P."/>
            <person name="Boehm T."/>
            <person name="Wilson R.K."/>
            <person name="Brenner S."/>
            <person name="Warren W.C."/>
        </authorList>
    </citation>
    <scope>NUCLEOTIDE SEQUENCE [LARGE SCALE GENOMIC DNA]</scope>
</reference>
<keyword evidence="1" id="KW-0479">Metal-binding</keyword>
<dbReference type="GO" id="GO:0008239">
    <property type="term" value="F:dipeptidyl-peptidase activity"/>
    <property type="evidence" value="ECO:0007669"/>
    <property type="project" value="TreeGrafter"/>
</dbReference>
<reference evidence="4" key="2">
    <citation type="journal article" date="2007" name="PLoS Biol.">
        <title>Survey sequencing and comparative analysis of the elephant shark (Callorhinchus milii) genome.</title>
        <authorList>
            <person name="Venkatesh B."/>
            <person name="Kirkness E.F."/>
            <person name="Loh Y.H."/>
            <person name="Halpern A.L."/>
            <person name="Lee A.P."/>
            <person name="Johnson J."/>
            <person name="Dandona N."/>
            <person name="Viswanathan L.D."/>
            <person name="Tay A."/>
            <person name="Venter J.C."/>
            <person name="Strausberg R.L."/>
            <person name="Brenner S."/>
        </authorList>
    </citation>
    <scope>NUCLEOTIDE SEQUENCE [LARGE SCALE GENOMIC DNA]</scope>
</reference>
<dbReference type="Pfam" id="PF03571">
    <property type="entry name" value="Peptidase_M49"/>
    <property type="match status" value="1"/>
</dbReference>
<evidence type="ECO:0000313" key="4">
    <source>
        <dbReference type="Proteomes" id="UP000314986"/>
    </source>
</evidence>
<organism evidence="3 4">
    <name type="scientific">Callorhinchus milii</name>
    <name type="common">Ghost shark</name>
    <dbReference type="NCBI Taxonomy" id="7868"/>
    <lineage>
        <taxon>Eukaryota</taxon>
        <taxon>Metazoa</taxon>
        <taxon>Chordata</taxon>
        <taxon>Craniata</taxon>
        <taxon>Vertebrata</taxon>
        <taxon>Chondrichthyes</taxon>
        <taxon>Holocephali</taxon>
        <taxon>Chimaeriformes</taxon>
        <taxon>Callorhinchidae</taxon>
        <taxon>Callorhinchus</taxon>
    </lineage>
</organism>
<dbReference type="GO" id="GO:0046872">
    <property type="term" value="F:metal ion binding"/>
    <property type="evidence" value="ECO:0007669"/>
    <property type="project" value="UniProtKB-KW"/>
</dbReference>